<comment type="subcellular location">
    <subcellularLocation>
        <location evidence="1">Golgi apparatus membrane</location>
        <topology evidence="1">Single-pass type II membrane protein</topology>
    </subcellularLocation>
</comment>
<evidence type="ECO:0000313" key="8">
    <source>
        <dbReference type="EMBL" id="KXK08365.1"/>
    </source>
</evidence>
<evidence type="ECO:0000256" key="5">
    <source>
        <dbReference type="ARBA" id="ARBA00023034"/>
    </source>
</evidence>
<dbReference type="PATRIC" id="fig|1617427.3.peg.930"/>
<keyword evidence="5" id="KW-0333">Golgi apparatus</keyword>
<dbReference type="PANTHER" id="PTHR12137:SF54">
    <property type="entry name" value="CARBOHYDRATE SULFOTRANSFERASE"/>
    <property type="match status" value="1"/>
</dbReference>
<evidence type="ECO:0000256" key="4">
    <source>
        <dbReference type="ARBA" id="ARBA00022989"/>
    </source>
</evidence>
<evidence type="ECO:0000256" key="2">
    <source>
        <dbReference type="ARBA" id="ARBA00022679"/>
    </source>
</evidence>
<keyword evidence="2 8" id="KW-0808">Transferase</keyword>
<dbReference type="PANTHER" id="PTHR12137">
    <property type="entry name" value="CARBOHYDRATE SULFOTRANSFERASE"/>
    <property type="match status" value="1"/>
</dbReference>
<evidence type="ECO:0000256" key="7">
    <source>
        <dbReference type="ARBA" id="ARBA00023180"/>
    </source>
</evidence>
<keyword evidence="3" id="KW-0812">Transmembrane</keyword>
<keyword evidence="4" id="KW-1133">Transmembrane helix</keyword>
<dbReference type="GO" id="GO:0016051">
    <property type="term" value="P:carbohydrate biosynthetic process"/>
    <property type="evidence" value="ECO:0007669"/>
    <property type="project" value="InterPro"/>
</dbReference>
<dbReference type="Proteomes" id="UP000070449">
    <property type="component" value="Unassembled WGS sequence"/>
</dbReference>
<gene>
    <name evidence="8" type="ORF">UZ20_WS6002000894</name>
</gene>
<keyword evidence="7" id="KW-0325">Glycoprotein</keyword>
<comment type="caution">
    <text evidence="8">The sequence shown here is derived from an EMBL/GenBank/DDBJ whole genome shotgun (WGS) entry which is preliminary data.</text>
</comment>
<sequence>MQKHIYHKYVSTDYFNIAVNISLQNNYLYVETPKVACSKIKSIIECIELGRNDVYEHKSRDLIHHRSHAPLLSPRQVFDLEKLITERKMYKFCFVRNPYTRILSAYLNKIEANEPEKYQILYQLGHPADLNIKLTFHEFVSAIYETPLAHLDPHWKHQYYLTYQDDIDYDYVGKIENFQKDFTNILKVINKRKLVFDLGSKINSTDTDKMMKKLYTREIRDMVYNKYRIDFDYFEYSPELSVFPGEKPKTCEMFVDKKVNEDYIGERYAALKEEMETINSTRPWKMYKKVRKTILKR</sequence>
<dbReference type="GO" id="GO:0008146">
    <property type="term" value="F:sulfotransferase activity"/>
    <property type="evidence" value="ECO:0007669"/>
    <property type="project" value="InterPro"/>
</dbReference>
<evidence type="ECO:0000256" key="3">
    <source>
        <dbReference type="ARBA" id="ARBA00022692"/>
    </source>
</evidence>
<proteinExistence type="predicted"/>
<reference evidence="8 9" key="1">
    <citation type="submission" date="2015-02" db="EMBL/GenBank/DDBJ databases">
        <title>Improved understanding of the partial-nitritation anammox process through 23 genomes representing the majority of the microbial community.</title>
        <authorList>
            <person name="Speth D.R."/>
            <person name="In T Zandt M."/>
            <person name="Guerrero Cruz S."/>
            <person name="Jetten M.S."/>
            <person name="Dutilh B.E."/>
        </authorList>
    </citation>
    <scope>NUCLEOTIDE SEQUENCE [LARGE SCALE GENOMIC DNA]</scope>
    <source>
        <strain evidence="8">OLB21</strain>
    </source>
</reference>
<dbReference type="Pfam" id="PF03567">
    <property type="entry name" value="Sulfotransfer_2"/>
    <property type="match status" value="1"/>
</dbReference>
<dbReference type="EMBL" id="JYPD01000025">
    <property type="protein sequence ID" value="KXK08365.1"/>
    <property type="molecule type" value="Genomic_DNA"/>
</dbReference>
<dbReference type="GO" id="GO:0016020">
    <property type="term" value="C:membrane"/>
    <property type="evidence" value="ECO:0007669"/>
    <property type="project" value="InterPro"/>
</dbReference>
<organism evidence="8 9">
    <name type="scientific">candidate division WS6 bacterium OLB21</name>
    <dbReference type="NCBI Taxonomy" id="1617427"/>
    <lineage>
        <taxon>Bacteria</taxon>
        <taxon>Candidatus Dojkabacteria</taxon>
    </lineage>
</organism>
<evidence type="ECO:0000313" key="9">
    <source>
        <dbReference type="Proteomes" id="UP000070449"/>
    </source>
</evidence>
<accession>A0A136KG16</accession>
<evidence type="ECO:0000256" key="6">
    <source>
        <dbReference type="ARBA" id="ARBA00023136"/>
    </source>
</evidence>
<protein>
    <submittedName>
        <fullName evidence="8">Sulfotransferase family protein</fullName>
    </submittedName>
</protein>
<dbReference type="AlphaFoldDB" id="A0A136KG16"/>
<keyword evidence="6" id="KW-0472">Membrane</keyword>
<dbReference type="InterPro" id="IPR005331">
    <property type="entry name" value="Sulfotransferase"/>
</dbReference>
<dbReference type="STRING" id="1617427.UZ20_WS6002000894"/>
<evidence type="ECO:0000256" key="1">
    <source>
        <dbReference type="ARBA" id="ARBA00004323"/>
    </source>
</evidence>
<name>A0A136KG16_9BACT</name>
<dbReference type="InterPro" id="IPR018011">
    <property type="entry name" value="Carb_sulfotrans_8-10"/>
</dbReference>